<organism evidence="1 2">
    <name type="scientific">Araneus ventricosus</name>
    <name type="common">Orbweaver spider</name>
    <name type="synonym">Epeira ventricosa</name>
    <dbReference type="NCBI Taxonomy" id="182803"/>
    <lineage>
        <taxon>Eukaryota</taxon>
        <taxon>Metazoa</taxon>
        <taxon>Ecdysozoa</taxon>
        <taxon>Arthropoda</taxon>
        <taxon>Chelicerata</taxon>
        <taxon>Arachnida</taxon>
        <taxon>Araneae</taxon>
        <taxon>Araneomorphae</taxon>
        <taxon>Entelegynae</taxon>
        <taxon>Araneoidea</taxon>
        <taxon>Araneidae</taxon>
        <taxon>Araneus</taxon>
    </lineage>
</organism>
<reference evidence="1 2" key="1">
    <citation type="journal article" date="2019" name="Sci. Rep.">
        <title>Orb-weaving spider Araneus ventricosus genome elucidates the spidroin gene catalogue.</title>
        <authorList>
            <person name="Kono N."/>
            <person name="Nakamura H."/>
            <person name="Ohtoshi R."/>
            <person name="Moran D.A.P."/>
            <person name="Shinohara A."/>
            <person name="Yoshida Y."/>
            <person name="Fujiwara M."/>
            <person name="Mori M."/>
            <person name="Tomita M."/>
            <person name="Arakawa K."/>
        </authorList>
    </citation>
    <scope>NUCLEOTIDE SEQUENCE [LARGE SCALE GENOMIC DNA]</scope>
</reference>
<dbReference type="OrthoDB" id="8063408at2759"/>
<evidence type="ECO:0000313" key="1">
    <source>
        <dbReference type="EMBL" id="GBL89408.1"/>
    </source>
</evidence>
<comment type="caution">
    <text evidence="1">The sequence shown here is derived from an EMBL/GenBank/DDBJ whole genome shotgun (WGS) entry which is preliminary data.</text>
</comment>
<gene>
    <name evidence="1" type="ORF">AVEN_225918_1</name>
</gene>
<protein>
    <submittedName>
        <fullName evidence="1">Uncharacterized protein</fullName>
    </submittedName>
</protein>
<keyword evidence="2" id="KW-1185">Reference proteome</keyword>
<proteinExistence type="predicted"/>
<dbReference type="AlphaFoldDB" id="A0A4Y2BBH6"/>
<dbReference type="PANTHER" id="PTHR46114">
    <property type="entry name" value="APPLE DOMAIN-CONTAINING PROTEIN"/>
    <property type="match status" value="1"/>
</dbReference>
<dbReference type="Proteomes" id="UP000499080">
    <property type="component" value="Unassembled WGS sequence"/>
</dbReference>
<dbReference type="PANTHER" id="PTHR46114:SF1">
    <property type="entry name" value="ZAD DOMAIN-CONTAINING PROTEIN"/>
    <property type="match status" value="1"/>
</dbReference>
<dbReference type="EMBL" id="BGPR01000064">
    <property type="protein sequence ID" value="GBL89408.1"/>
    <property type="molecule type" value="Genomic_DNA"/>
</dbReference>
<name>A0A4Y2BBH6_ARAVE</name>
<sequence>MNVKFSANRFRGVFDHTLKCVFNDFGVIQGQRRNTCETLRGLKIHFLDSHLNFLTGNCGQISDEHCERFQQDIANMEKQYQGNWSTSMLDDTVGLSSEMLPTSITSDRPK</sequence>
<evidence type="ECO:0000313" key="2">
    <source>
        <dbReference type="Proteomes" id="UP000499080"/>
    </source>
</evidence>
<accession>A0A4Y2BBH6</accession>